<dbReference type="AlphaFoldDB" id="A0A085LZE3"/>
<dbReference type="EMBL" id="KL363255">
    <property type="protein sequence ID" value="KFD50339.1"/>
    <property type="molecule type" value="Genomic_DNA"/>
</dbReference>
<evidence type="ECO:0000313" key="10">
    <source>
        <dbReference type="Proteomes" id="UP000030764"/>
    </source>
</evidence>
<dbReference type="InterPro" id="IPR024654">
    <property type="entry name" value="Calcineurin-like_PHP_lpxH"/>
</dbReference>
<sequence>MAAKQQQRTDAHGPRELNGEKLTKSNQPSAARNKGKSSTSIYYLTETVRQGERHGKLDATATGKLAEEQCSFSYLFSTSVAYVYLKLVLVLGDLHIPNRCHSIPKEFKKMLLPNKIHHILCTGNLCTKEQYDYLKSLASDVHVVRGDFDEELEYQETKVITVGHFRIGLCHGHQLVPWNSLEIVSLMRRKLDVDIMITGHTHKLETSKHGGKFYINPGSITGAFSPLTENVIPSFVLLDFQQSVVFIYDYQLVNHEVKVEKAQYKKTLRVGNAYVRHAGAQSKATNPALPEVTPVTWLTYGIGRRCYHIPQTKNGKPANIIQTRKHQICRQREFRRITYQPYQVEVPRDHCYLVKKAFR</sequence>
<dbReference type="PANTHER" id="PTHR11124">
    <property type="entry name" value="VACUOLAR SORTING PROTEIN VPS29"/>
    <property type="match status" value="1"/>
</dbReference>
<dbReference type="CDD" id="cd07394">
    <property type="entry name" value="MPP_Vps29"/>
    <property type="match status" value="1"/>
</dbReference>
<comment type="function">
    <text evidence="6">Component of the commander complex that is essential for endosomal recycling of transmembrane cargos; the commander complex is composed of the Csubcomplex and the retriever subcomplex. Component of the retriever complex, which is a heterotrimeric complex related to retromer cargo-selective complex (CSC) and essential for retromer-independent retrieval and recycling of numerous cargos. Component of the retromer cargo-selective complex (CSC). The CSC is believed to be the core functional component of retromer or respective retromer complex variants acting to prevent missorting of selected transmembrane cargo proteins into the lysosomal degradation pathway. In the endosomes, retriever complex drives the retrieval and recycling of NxxY-motif-containing cargo proteins by coupling to snx17, a cargo essential for the homeostatic maintenance of numerous cell surface proteins associated with processes that include cell migration, cell adhesion, nutrient supply and cell signaling. The recruitment of the retriever complex to the endosomal membrane involves Cand WASH complexes.</text>
</comment>
<dbReference type="Pfam" id="PF12850">
    <property type="entry name" value="Metallophos_2"/>
    <property type="match status" value="1"/>
</dbReference>
<evidence type="ECO:0000256" key="7">
    <source>
        <dbReference type="SAM" id="MobiDB-lite"/>
    </source>
</evidence>
<evidence type="ECO:0000256" key="5">
    <source>
        <dbReference type="ARBA" id="ARBA00031913"/>
    </source>
</evidence>
<dbReference type="GO" id="GO:0042147">
    <property type="term" value="P:retrograde transport, endosome to Golgi"/>
    <property type="evidence" value="ECO:0007669"/>
    <property type="project" value="InterPro"/>
</dbReference>
<dbReference type="InterPro" id="IPR029052">
    <property type="entry name" value="Metallo-depent_PP-like"/>
</dbReference>
<keyword evidence="3 6" id="KW-0813">Transport</keyword>
<name>A0A085LZE3_9BILA</name>
<evidence type="ECO:0000259" key="8">
    <source>
        <dbReference type="Pfam" id="PF12850"/>
    </source>
</evidence>
<dbReference type="Proteomes" id="UP000030764">
    <property type="component" value="Unassembled WGS sequence"/>
</dbReference>
<dbReference type="GO" id="GO:0030904">
    <property type="term" value="C:retromer complex"/>
    <property type="evidence" value="ECO:0007669"/>
    <property type="project" value="InterPro"/>
</dbReference>
<dbReference type="NCBIfam" id="TIGR00040">
    <property type="entry name" value="yfcE"/>
    <property type="match status" value="1"/>
</dbReference>
<comment type="similarity">
    <text evidence="1 6">Belongs to the VPS29 family.</text>
</comment>
<dbReference type="GO" id="GO:0015031">
    <property type="term" value="P:protein transport"/>
    <property type="evidence" value="ECO:0007669"/>
    <property type="project" value="UniProtKB-KW"/>
</dbReference>
<evidence type="ECO:0000256" key="4">
    <source>
        <dbReference type="ARBA" id="ARBA00022927"/>
    </source>
</evidence>
<feature type="compositionally biased region" description="Basic and acidic residues" evidence="7">
    <location>
        <begin position="7"/>
        <end position="23"/>
    </location>
</feature>
<evidence type="ECO:0000256" key="1">
    <source>
        <dbReference type="ARBA" id="ARBA00005945"/>
    </source>
</evidence>
<feature type="compositionally biased region" description="Polar residues" evidence="7">
    <location>
        <begin position="24"/>
        <end position="37"/>
    </location>
</feature>
<evidence type="ECO:0000256" key="3">
    <source>
        <dbReference type="ARBA" id="ARBA00022448"/>
    </source>
</evidence>
<dbReference type="InterPro" id="IPR028661">
    <property type="entry name" value="Vps29"/>
</dbReference>
<feature type="domain" description="Calcineurin-like phosphoesterase" evidence="8">
    <location>
        <begin position="88"/>
        <end position="241"/>
    </location>
</feature>
<dbReference type="SUPFAM" id="SSF56300">
    <property type="entry name" value="Metallo-dependent phosphatases"/>
    <property type="match status" value="1"/>
</dbReference>
<keyword evidence="10" id="KW-1185">Reference proteome</keyword>
<dbReference type="Gene3D" id="3.60.21.10">
    <property type="match status" value="1"/>
</dbReference>
<feature type="region of interest" description="Disordered" evidence="7">
    <location>
        <begin position="1"/>
        <end position="37"/>
    </location>
</feature>
<keyword evidence="4 6" id="KW-0653">Protein transport</keyword>
<protein>
    <recommendedName>
        <fullName evidence="2 6">Vacuolar protein sorting-associated protein 29</fullName>
    </recommendedName>
    <alternativeName>
        <fullName evidence="5 6">Vesicle protein sorting 29</fullName>
    </alternativeName>
</protein>
<dbReference type="InterPro" id="IPR000979">
    <property type="entry name" value="Phosphodiesterase_MJ0936/Vps29"/>
</dbReference>
<gene>
    <name evidence="9" type="ORF">M513_08839</name>
</gene>
<organism evidence="9 10">
    <name type="scientific">Trichuris suis</name>
    <name type="common">pig whipworm</name>
    <dbReference type="NCBI Taxonomy" id="68888"/>
    <lineage>
        <taxon>Eukaryota</taxon>
        <taxon>Metazoa</taxon>
        <taxon>Ecdysozoa</taxon>
        <taxon>Nematoda</taxon>
        <taxon>Enoplea</taxon>
        <taxon>Dorylaimia</taxon>
        <taxon>Trichinellida</taxon>
        <taxon>Trichuridae</taxon>
        <taxon>Trichuris</taxon>
    </lineage>
</organism>
<dbReference type="GO" id="GO:0005829">
    <property type="term" value="C:cytosol"/>
    <property type="evidence" value="ECO:0007669"/>
    <property type="project" value="GOC"/>
</dbReference>
<dbReference type="FunFam" id="3.60.21.10:FF:000015">
    <property type="entry name" value="Vacuolar protein sorting-associated protein 29"/>
    <property type="match status" value="1"/>
</dbReference>
<evidence type="ECO:0000256" key="6">
    <source>
        <dbReference type="RuleBase" id="RU362040"/>
    </source>
</evidence>
<accession>A0A085LZE3</accession>
<dbReference type="GO" id="GO:0031410">
    <property type="term" value="C:cytoplasmic vesicle"/>
    <property type="evidence" value="ECO:0007669"/>
    <property type="project" value="UniProtKB-ARBA"/>
</dbReference>
<evidence type="ECO:0000256" key="2">
    <source>
        <dbReference type="ARBA" id="ARBA00017767"/>
    </source>
</evidence>
<proteinExistence type="inferred from homology"/>
<reference evidence="9 10" key="1">
    <citation type="journal article" date="2014" name="Nat. Genet.">
        <title>Genome and transcriptome of the porcine whipworm Trichuris suis.</title>
        <authorList>
            <person name="Jex A.R."/>
            <person name="Nejsum P."/>
            <person name="Schwarz E.M."/>
            <person name="Hu L."/>
            <person name="Young N.D."/>
            <person name="Hall R.S."/>
            <person name="Korhonen P.K."/>
            <person name="Liao S."/>
            <person name="Thamsborg S."/>
            <person name="Xia J."/>
            <person name="Xu P."/>
            <person name="Wang S."/>
            <person name="Scheerlinck J.P."/>
            <person name="Hofmann A."/>
            <person name="Sternberg P.W."/>
            <person name="Wang J."/>
            <person name="Gasser R.B."/>
        </authorList>
    </citation>
    <scope>NUCLEOTIDE SEQUENCE [LARGE SCALE GENOMIC DNA]</scope>
    <source>
        <strain evidence="9">DCEP-RM93M</strain>
    </source>
</reference>
<evidence type="ECO:0000313" key="9">
    <source>
        <dbReference type="EMBL" id="KFD50339.1"/>
    </source>
</evidence>